<name>A0ACC1XPK7_MELAZ</name>
<reference evidence="1 2" key="1">
    <citation type="journal article" date="2023" name="Science">
        <title>Complex scaffold remodeling in plant triterpene biosynthesis.</title>
        <authorList>
            <person name="De La Pena R."/>
            <person name="Hodgson H."/>
            <person name="Liu J.C."/>
            <person name="Stephenson M.J."/>
            <person name="Martin A.C."/>
            <person name="Owen C."/>
            <person name="Harkess A."/>
            <person name="Leebens-Mack J."/>
            <person name="Jimenez L.E."/>
            <person name="Osbourn A."/>
            <person name="Sattely E.S."/>
        </authorList>
    </citation>
    <scope>NUCLEOTIDE SEQUENCE [LARGE SCALE GENOMIC DNA]</scope>
    <source>
        <strain evidence="2">cv. JPN11</strain>
        <tissue evidence="1">Leaf</tissue>
    </source>
</reference>
<evidence type="ECO:0000313" key="1">
    <source>
        <dbReference type="EMBL" id="KAJ4713150.1"/>
    </source>
</evidence>
<keyword evidence="2" id="KW-1185">Reference proteome</keyword>
<organism evidence="1 2">
    <name type="scientific">Melia azedarach</name>
    <name type="common">Chinaberry tree</name>
    <dbReference type="NCBI Taxonomy" id="155640"/>
    <lineage>
        <taxon>Eukaryota</taxon>
        <taxon>Viridiplantae</taxon>
        <taxon>Streptophyta</taxon>
        <taxon>Embryophyta</taxon>
        <taxon>Tracheophyta</taxon>
        <taxon>Spermatophyta</taxon>
        <taxon>Magnoliopsida</taxon>
        <taxon>eudicotyledons</taxon>
        <taxon>Gunneridae</taxon>
        <taxon>Pentapetalae</taxon>
        <taxon>rosids</taxon>
        <taxon>malvids</taxon>
        <taxon>Sapindales</taxon>
        <taxon>Meliaceae</taxon>
        <taxon>Melia</taxon>
    </lineage>
</organism>
<dbReference type="Proteomes" id="UP001164539">
    <property type="component" value="Chromosome 8"/>
</dbReference>
<accession>A0ACC1XPK7</accession>
<comment type="caution">
    <text evidence="1">The sequence shown here is derived from an EMBL/GenBank/DDBJ whole genome shotgun (WGS) entry which is preliminary data.</text>
</comment>
<evidence type="ECO:0000313" key="2">
    <source>
        <dbReference type="Proteomes" id="UP001164539"/>
    </source>
</evidence>
<sequence>MCHIYYEGYRAEDDYDYLFKVVLIGDSGVGKSNLLSRFTRNEFSLVSKSTIGAESATWSLNVDGKVIKAQIWDTPGQESCSVLREKTCNFLLFCKPFLHSLMIGIDKKNAWELHILM</sequence>
<protein>
    <submittedName>
        <fullName evidence="1">Ras-related protein</fullName>
    </submittedName>
</protein>
<gene>
    <name evidence="1" type="ORF">OWV82_015280</name>
</gene>
<proteinExistence type="predicted"/>
<dbReference type="EMBL" id="CM051401">
    <property type="protein sequence ID" value="KAJ4713150.1"/>
    <property type="molecule type" value="Genomic_DNA"/>
</dbReference>